<dbReference type="EMBL" id="JH659270">
    <property type="protein sequence ID" value="EXL64510.1"/>
    <property type="molecule type" value="Genomic_DNA"/>
</dbReference>
<organism evidence="1">
    <name type="scientific">Fusarium oxysporum f. sp. conglutinans race 2 54008</name>
    <dbReference type="NCBI Taxonomy" id="1089457"/>
    <lineage>
        <taxon>Eukaryota</taxon>
        <taxon>Fungi</taxon>
        <taxon>Dikarya</taxon>
        <taxon>Ascomycota</taxon>
        <taxon>Pezizomycotina</taxon>
        <taxon>Sordariomycetes</taxon>
        <taxon>Hypocreomycetidae</taxon>
        <taxon>Hypocreales</taxon>
        <taxon>Nectriaceae</taxon>
        <taxon>Fusarium</taxon>
        <taxon>Fusarium oxysporum species complex</taxon>
    </lineage>
</organism>
<protein>
    <submittedName>
        <fullName evidence="1">Uncharacterized protein</fullName>
    </submittedName>
</protein>
<dbReference type="AlphaFoldDB" id="X0GX80"/>
<reference evidence="1" key="2">
    <citation type="submission" date="2012-05" db="EMBL/GenBank/DDBJ databases">
        <title>The Genome Annotation of Fusarium oxysporum PHW808.</title>
        <authorList>
            <consortium name="The Broad Institute Genomics Platform"/>
            <person name="Ma L.-J."/>
            <person name="Corby-Kistler H."/>
            <person name="Broz K."/>
            <person name="Gale L.R."/>
            <person name="Jonkers W."/>
            <person name="O'Donnell K."/>
            <person name="Ploetz R."/>
            <person name="Steinberg C."/>
            <person name="Schwartz D.C."/>
            <person name="VanEtten H."/>
            <person name="Zhou S."/>
            <person name="Young S.K."/>
            <person name="Zeng Q."/>
            <person name="Gargeya S."/>
            <person name="Fitzgerald M."/>
            <person name="Abouelleil A."/>
            <person name="Alvarado L."/>
            <person name="Chapman S.B."/>
            <person name="Gainer-Dewar J."/>
            <person name="Goldberg J."/>
            <person name="Griggs A."/>
            <person name="Gujja S."/>
            <person name="Hansen M."/>
            <person name="Howarth C."/>
            <person name="Imamovic A."/>
            <person name="Ireland A."/>
            <person name="Larimer J."/>
            <person name="McCowan C."/>
            <person name="Murphy C."/>
            <person name="Pearson M."/>
            <person name="Poon T.W."/>
            <person name="Priest M."/>
            <person name="Roberts A."/>
            <person name="Saif S."/>
            <person name="Shea T."/>
            <person name="Sykes S."/>
            <person name="Wortman J."/>
            <person name="Nusbaum C."/>
            <person name="Birren B."/>
        </authorList>
    </citation>
    <scope>NUCLEOTIDE SEQUENCE</scope>
    <source>
        <strain evidence="1">54008</strain>
    </source>
</reference>
<gene>
    <name evidence="1" type="ORF">FOPG_19228</name>
</gene>
<dbReference type="HOGENOM" id="CLU_3019846_0_0_1"/>
<reference evidence="1" key="1">
    <citation type="submission" date="2011-11" db="EMBL/GenBank/DDBJ databases">
        <title>The Genome Sequence of Fusarium oxysporum PHW808.</title>
        <authorList>
            <consortium name="The Broad Institute Genome Sequencing Platform"/>
            <person name="Ma L.-J."/>
            <person name="Gale L.R."/>
            <person name="Schwartz D.C."/>
            <person name="Zhou S."/>
            <person name="Corby-Kistler H."/>
            <person name="Young S.K."/>
            <person name="Zeng Q."/>
            <person name="Gargeya S."/>
            <person name="Fitzgerald M."/>
            <person name="Haas B."/>
            <person name="Abouelleil A."/>
            <person name="Alvarado L."/>
            <person name="Arachchi H.M."/>
            <person name="Berlin A."/>
            <person name="Brown A."/>
            <person name="Chapman S.B."/>
            <person name="Chen Z."/>
            <person name="Dunbar C."/>
            <person name="Freedman E."/>
            <person name="Gearin G."/>
            <person name="Goldberg J."/>
            <person name="Griggs A."/>
            <person name="Gujja S."/>
            <person name="Heiman D."/>
            <person name="Howarth C."/>
            <person name="Larson L."/>
            <person name="Lui A."/>
            <person name="MacDonald P.J.P."/>
            <person name="Montmayeur A."/>
            <person name="Murphy C."/>
            <person name="Neiman D."/>
            <person name="Pearson M."/>
            <person name="Priest M."/>
            <person name="Roberts A."/>
            <person name="Saif S."/>
            <person name="Shea T."/>
            <person name="Shenoy N."/>
            <person name="Sisk P."/>
            <person name="Stolte C."/>
            <person name="Sykes S."/>
            <person name="Wortman J."/>
            <person name="Nusbaum C."/>
            <person name="Birren B."/>
        </authorList>
    </citation>
    <scope>NUCLEOTIDE SEQUENCE [LARGE SCALE GENOMIC DNA]</scope>
    <source>
        <strain evidence="1">54008</strain>
    </source>
</reference>
<evidence type="ECO:0000313" key="1">
    <source>
        <dbReference type="EMBL" id="EXL64510.1"/>
    </source>
</evidence>
<sequence length="56" mass="6186">QGNCAEALKLEALLDERRSLFGQEVQSENRLKGHKVSEGTRIHINAMNGPHMVSGK</sequence>
<proteinExistence type="predicted"/>
<feature type="non-terminal residue" evidence="1">
    <location>
        <position position="1"/>
    </location>
</feature>
<name>X0GX80_FUSOX</name>
<accession>X0GX80</accession>
<dbReference type="Proteomes" id="UP000030676">
    <property type="component" value="Unassembled WGS sequence"/>
</dbReference>